<evidence type="ECO:0000256" key="8">
    <source>
        <dbReference type="ARBA" id="ARBA00029447"/>
    </source>
</evidence>
<keyword evidence="4" id="KW-0812">Transmembrane</keyword>
<dbReference type="Pfam" id="PF17200">
    <property type="entry name" value="sCache_2"/>
    <property type="match status" value="1"/>
</dbReference>
<feature type="compositionally biased region" description="Polar residues" evidence="10">
    <location>
        <begin position="304"/>
        <end position="316"/>
    </location>
</feature>
<dbReference type="Pfam" id="PF00015">
    <property type="entry name" value="MCPsignal"/>
    <property type="match status" value="1"/>
</dbReference>
<evidence type="ECO:0000256" key="1">
    <source>
        <dbReference type="ARBA" id="ARBA00004651"/>
    </source>
</evidence>
<proteinExistence type="inferred from homology"/>
<dbReference type="SMART" id="SM00283">
    <property type="entry name" value="MA"/>
    <property type="match status" value="1"/>
</dbReference>
<keyword evidence="6" id="KW-0472">Membrane</keyword>
<dbReference type="CDD" id="cd06225">
    <property type="entry name" value="HAMP"/>
    <property type="match status" value="1"/>
</dbReference>
<feature type="region of interest" description="Disordered" evidence="10">
    <location>
        <begin position="304"/>
        <end position="335"/>
    </location>
</feature>
<dbReference type="PROSITE" id="PS50111">
    <property type="entry name" value="CHEMOTAXIS_TRANSDUC_2"/>
    <property type="match status" value="1"/>
</dbReference>
<keyword evidence="7 9" id="KW-0807">Transducer</keyword>
<accession>A0ABY8FKM5</accession>
<dbReference type="Proteomes" id="UP001321526">
    <property type="component" value="Chromosome"/>
</dbReference>
<keyword evidence="14" id="KW-1185">Reference proteome</keyword>
<evidence type="ECO:0000313" key="14">
    <source>
        <dbReference type="Proteomes" id="UP001321526"/>
    </source>
</evidence>
<protein>
    <submittedName>
        <fullName evidence="13">HAMP domain-containing protein</fullName>
    </submittedName>
</protein>
<comment type="subcellular location">
    <subcellularLocation>
        <location evidence="1">Cell membrane</location>
        <topology evidence="1">Multi-pass membrane protein</topology>
    </subcellularLocation>
</comment>
<dbReference type="Gene3D" id="1.10.287.950">
    <property type="entry name" value="Methyl-accepting chemotaxis protein"/>
    <property type="match status" value="1"/>
</dbReference>
<dbReference type="EMBL" id="CP035631">
    <property type="protein sequence ID" value="WFF43162.1"/>
    <property type="molecule type" value="Genomic_DNA"/>
</dbReference>
<dbReference type="PROSITE" id="PS50885">
    <property type="entry name" value="HAMP"/>
    <property type="match status" value="1"/>
</dbReference>
<dbReference type="InterPro" id="IPR051310">
    <property type="entry name" value="MCP_chemotaxis"/>
</dbReference>
<dbReference type="InterPro" id="IPR004090">
    <property type="entry name" value="Chemotax_Me-accpt_rcpt"/>
</dbReference>
<gene>
    <name evidence="13" type="ORF">EVC62_17625</name>
</gene>
<dbReference type="PRINTS" id="PR00260">
    <property type="entry name" value="CHEMTRNSDUCR"/>
</dbReference>
<feature type="domain" description="Methyl-accepting transducer" evidence="11">
    <location>
        <begin position="304"/>
        <end position="533"/>
    </location>
</feature>
<evidence type="ECO:0000313" key="13">
    <source>
        <dbReference type="EMBL" id="WFF43162.1"/>
    </source>
</evidence>
<evidence type="ECO:0000259" key="11">
    <source>
        <dbReference type="PROSITE" id="PS50111"/>
    </source>
</evidence>
<evidence type="ECO:0000256" key="9">
    <source>
        <dbReference type="PROSITE-ProRule" id="PRU00284"/>
    </source>
</evidence>
<evidence type="ECO:0000259" key="12">
    <source>
        <dbReference type="PROSITE" id="PS50885"/>
    </source>
</evidence>
<evidence type="ECO:0000256" key="2">
    <source>
        <dbReference type="ARBA" id="ARBA00022475"/>
    </source>
</evidence>
<evidence type="ECO:0000256" key="10">
    <source>
        <dbReference type="SAM" id="MobiDB-lite"/>
    </source>
</evidence>
<organism evidence="13 14">
    <name type="scientific">Salinicola endophyticus</name>
    <dbReference type="NCBI Taxonomy" id="1949083"/>
    <lineage>
        <taxon>Bacteria</taxon>
        <taxon>Pseudomonadati</taxon>
        <taxon>Pseudomonadota</taxon>
        <taxon>Gammaproteobacteria</taxon>
        <taxon>Oceanospirillales</taxon>
        <taxon>Halomonadaceae</taxon>
        <taxon>Salinicola</taxon>
    </lineage>
</organism>
<dbReference type="InterPro" id="IPR003660">
    <property type="entry name" value="HAMP_dom"/>
</dbReference>
<keyword evidence="2" id="KW-1003">Cell membrane</keyword>
<dbReference type="InterPro" id="IPR033480">
    <property type="entry name" value="sCache_2"/>
</dbReference>
<evidence type="ECO:0000256" key="3">
    <source>
        <dbReference type="ARBA" id="ARBA00022481"/>
    </source>
</evidence>
<sequence>MARRAIMSTSNTPSRRLAFSLQTKVLALVLIPLLLLSVLLVTFNIFKTHQASGAALESQRQRLTSDREQAVRYVVETAKSAIMPLVQHPPNGDVAAAKRQAEALIRAISFEGDNYVFVYAYDGTNLVQPRQPQLEGSDMSQVRDAEGNHIFSHMLETARQGGGIYRYLWRNPATGADEHKYSYVEGIDAWGWVIGAGVYATSINREIESAEGEATQHLQASIWESMLLGGAAMGIAALLTVWLVRRLLGPIRRTAAAMGDIANGQGDLTRRLNVDSRDEVGELATQFNAFVGRMQEALRDVRSSTRSVHATSSQIADASGELASRTEQSAASLQQTSASMEEITTTVAHAADSAAQASQLVQSTSQVAQEGEQAMAQVEARMTEITESAAQIEEIIGLIDSIAFQTNILALNASVEAARAGEHGRGFAVVANEVRSLAGRSAEASKSIRELITRSAEHTRSGSELVNRAGTTMREIVNSVNRVTDVIGEISAGAKEQNSGIAQINTAVAEMDAMTQQNAAMVQQSATAASDLQQEAQRLRSLVDTFVLGGEAEEGAIKASVSGPRAARAELATLKREGAGAEGEWETF</sequence>
<evidence type="ECO:0000256" key="5">
    <source>
        <dbReference type="ARBA" id="ARBA00022989"/>
    </source>
</evidence>
<keyword evidence="5" id="KW-1133">Transmembrane helix</keyword>
<dbReference type="SUPFAM" id="SSF58104">
    <property type="entry name" value="Methyl-accepting chemotaxis protein (MCP) signaling domain"/>
    <property type="match status" value="1"/>
</dbReference>
<dbReference type="Gene3D" id="3.30.450.20">
    <property type="entry name" value="PAS domain"/>
    <property type="match status" value="1"/>
</dbReference>
<dbReference type="CDD" id="cd11386">
    <property type="entry name" value="MCP_signal"/>
    <property type="match status" value="1"/>
</dbReference>
<dbReference type="InterPro" id="IPR004089">
    <property type="entry name" value="MCPsignal_dom"/>
</dbReference>
<dbReference type="SMART" id="SM01049">
    <property type="entry name" value="Cache_2"/>
    <property type="match status" value="1"/>
</dbReference>
<keyword evidence="3" id="KW-0488">Methylation</keyword>
<name>A0ABY8FKM5_9GAMM</name>
<reference evidence="13 14" key="1">
    <citation type="submission" date="2019-01" db="EMBL/GenBank/DDBJ databases">
        <title>Genome sequence of Salinicola endophyticus REST5.</title>
        <authorList>
            <person name="Nascimento F.X."/>
        </authorList>
    </citation>
    <scope>NUCLEOTIDE SEQUENCE [LARGE SCALE GENOMIC DNA]</scope>
    <source>
        <strain evidence="13 14">REST5</strain>
    </source>
</reference>
<dbReference type="PANTHER" id="PTHR43531">
    <property type="entry name" value="PROTEIN ICFG"/>
    <property type="match status" value="1"/>
</dbReference>
<comment type="similarity">
    <text evidence="8">Belongs to the methyl-accepting chemotaxis (MCP) protein family.</text>
</comment>
<dbReference type="Pfam" id="PF00672">
    <property type="entry name" value="HAMP"/>
    <property type="match status" value="1"/>
</dbReference>
<evidence type="ECO:0000256" key="7">
    <source>
        <dbReference type="ARBA" id="ARBA00023224"/>
    </source>
</evidence>
<dbReference type="SMART" id="SM00304">
    <property type="entry name" value="HAMP"/>
    <property type="match status" value="1"/>
</dbReference>
<evidence type="ECO:0000256" key="4">
    <source>
        <dbReference type="ARBA" id="ARBA00022692"/>
    </source>
</evidence>
<evidence type="ECO:0000256" key="6">
    <source>
        <dbReference type="ARBA" id="ARBA00023136"/>
    </source>
</evidence>
<dbReference type="PANTHER" id="PTHR43531:SF14">
    <property type="entry name" value="METHYL-ACCEPTING CHEMOTAXIS PROTEIN I-RELATED"/>
    <property type="match status" value="1"/>
</dbReference>
<feature type="domain" description="HAMP" evidence="12">
    <location>
        <begin position="245"/>
        <end position="299"/>
    </location>
</feature>